<keyword evidence="3" id="KW-1185">Reference proteome</keyword>
<dbReference type="EMBL" id="JBHSIU010000019">
    <property type="protein sequence ID" value="MFC5000123.1"/>
    <property type="molecule type" value="Genomic_DNA"/>
</dbReference>
<evidence type="ECO:0000256" key="1">
    <source>
        <dbReference type="SAM" id="MobiDB-lite"/>
    </source>
</evidence>
<organism evidence="2 3">
    <name type="scientific">Dactylosporangium cerinum</name>
    <dbReference type="NCBI Taxonomy" id="1434730"/>
    <lineage>
        <taxon>Bacteria</taxon>
        <taxon>Bacillati</taxon>
        <taxon>Actinomycetota</taxon>
        <taxon>Actinomycetes</taxon>
        <taxon>Micromonosporales</taxon>
        <taxon>Micromonosporaceae</taxon>
        <taxon>Dactylosporangium</taxon>
    </lineage>
</organism>
<reference evidence="3" key="1">
    <citation type="journal article" date="2019" name="Int. J. Syst. Evol. Microbiol.">
        <title>The Global Catalogue of Microorganisms (GCM) 10K type strain sequencing project: providing services to taxonomists for standard genome sequencing and annotation.</title>
        <authorList>
            <consortium name="The Broad Institute Genomics Platform"/>
            <consortium name="The Broad Institute Genome Sequencing Center for Infectious Disease"/>
            <person name="Wu L."/>
            <person name="Ma J."/>
        </authorList>
    </citation>
    <scope>NUCLEOTIDE SEQUENCE [LARGE SCALE GENOMIC DNA]</scope>
    <source>
        <strain evidence="3">CGMCC 4.7152</strain>
    </source>
</reference>
<evidence type="ECO:0000313" key="2">
    <source>
        <dbReference type="EMBL" id="MFC5000123.1"/>
    </source>
</evidence>
<accession>A0ABV9VY56</accession>
<gene>
    <name evidence="2" type="ORF">ACFPIJ_20080</name>
</gene>
<feature type="compositionally biased region" description="Basic and acidic residues" evidence="1">
    <location>
        <begin position="110"/>
        <end position="151"/>
    </location>
</feature>
<protein>
    <recommendedName>
        <fullName evidence="4">Spheroidene monooxygenase</fullName>
    </recommendedName>
</protein>
<comment type="caution">
    <text evidence="2">The sequence shown here is derived from an EMBL/GenBank/DDBJ whole genome shotgun (WGS) entry which is preliminary data.</text>
</comment>
<feature type="compositionally biased region" description="Low complexity" evidence="1">
    <location>
        <begin position="199"/>
        <end position="209"/>
    </location>
</feature>
<sequence>MTVRLHVWRVRRAAVPLAFWGMAVDRRRLRRQAGFVKLLGTGRGSDFGAGRTDLTRWAAIIVGDAVVVPPMRGAIASCVVTLAPIASRGTWAGHAPFDSDGRSSPAARKSPADRTTDPADRRSEPADGRRDPTTQKSDPPDGRRDPADRNSDPAAHTRPADGNGDPADGTSDPADGTRPADGKSEPADGMSDPARRNDPASPSGPASRSGPGGPAVHGSDPGDREGRKADGMIAVLTRARLKARKAPAFWRAIDPVSRALPEAEGMICAFGVGEAPVGFQGTVSLWRSAADVVRFAYRQPEHAAVVDRTAREGWYAEELFARFRVLDITGDREVIGWRDSP</sequence>
<dbReference type="RefSeq" id="WP_380116672.1">
    <property type="nucleotide sequence ID" value="NZ_JBHSIU010000019.1"/>
</dbReference>
<evidence type="ECO:0008006" key="4">
    <source>
        <dbReference type="Google" id="ProtNLM"/>
    </source>
</evidence>
<name>A0ABV9VY56_9ACTN</name>
<dbReference type="InterPro" id="IPR049574">
    <property type="entry name" value="CrtA-like"/>
</dbReference>
<dbReference type="Proteomes" id="UP001595912">
    <property type="component" value="Unassembled WGS sequence"/>
</dbReference>
<evidence type="ECO:0000313" key="3">
    <source>
        <dbReference type="Proteomes" id="UP001595912"/>
    </source>
</evidence>
<feature type="region of interest" description="Disordered" evidence="1">
    <location>
        <begin position="94"/>
        <end position="228"/>
    </location>
</feature>
<proteinExistence type="predicted"/>
<dbReference type="CDD" id="cd21650">
    <property type="entry name" value="CrtA-like"/>
    <property type="match status" value="1"/>
</dbReference>